<sequence>MAFFGSSRIYLDYASATPLDPSAAREMMRAAQAVGNPGAIHVEGVEAAAELELARQRVAHGLGCKPREIVFVSGGTEANNLALLGLARRLEMKARTLSGTHWVVSAIEHPSVLECFAEIERLGGSVSHIAPDGRGIILPDAVKNILKKETVCVSVGWANNEIGTVQPLSQIARVIRAHEKAHRTNIAFHSDAGQASLYLGTTVHSLGVDVFTLDSAKLYGPRGVGVVYLNNTVELSAISMGGAQERGLRPGTENVALAAGFAEALAVRAQSRDTEGKRVRALRDELAKLLTKELPDAVINGELKFCLPHMLNISLPNIQSEYITLALDHAGIAISTKSVCREGQERRSHVVLALGDAKRASSSVVLTKEERAENTLRISLGDGTQKKEIQRFVDALTHILSNAA</sequence>
<organism evidence="4 5">
    <name type="scientific">Candidatus Kaiserbacteria bacterium RIFCSPHIGHO2_02_FULL_55_25</name>
    <dbReference type="NCBI Taxonomy" id="1798498"/>
    <lineage>
        <taxon>Bacteria</taxon>
        <taxon>Candidatus Kaiseribacteriota</taxon>
    </lineage>
</organism>
<keyword evidence="2" id="KW-0663">Pyridoxal phosphate</keyword>
<proteinExistence type="predicted"/>
<dbReference type="PIRSF" id="PIRSF005572">
    <property type="entry name" value="NifS"/>
    <property type="match status" value="1"/>
</dbReference>
<dbReference type="InterPro" id="IPR000192">
    <property type="entry name" value="Aminotrans_V_dom"/>
</dbReference>
<dbReference type="PANTHER" id="PTHR11601">
    <property type="entry name" value="CYSTEINE DESULFURYLASE FAMILY MEMBER"/>
    <property type="match status" value="1"/>
</dbReference>
<dbReference type="Gene3D" id="3.40.640.10">
    <property type="entry name" value="Type I PLP-dependent aspartate aminotransferase-like (Major domain)"/>
    <property type="match status" value="1"/>
</dbReference>
<dbReference type="SUPFAM" id="SSF53383">
    <property type="entry name" value="PLP-dependent transferases"/>
    <property type="match status" value="1"/>
</dbReference>
<dbReference type="AlphaFoldDB" id="A0A1F6E6N9"/>
<dbReference type="InterPro" id="IPR016454">
    <property type="entry name" value="Cysteine_dSase"/>
</dbReference>
<dbReference type="Pfam" id="PF00266">
    <property type="entry name" value="Aminotran_5"/>
    <property type="match status" value="1"/>
</dbReference>
<comment type="caution">
    <text evidence="4">The sequence shown here is derived from an EMBL/GenBank/DDBJ whole genome shotgun (WGS) entry which is preliminary data.</text>
</comment>
<dbReference type="InterPro" id="IPR015421">
    <property type="entry name" value="PyrdxlP-dep_Trfase_major"/>
</dbReference>
<protein>
    <recommendedName>
        <fullName evidence="3">Aminotransferase class V domain-containing protein</fullName>
    </recommendedName>
</protein>
<evidence type="ECO:0000259" key="3">
    <source>
        <dbReference type="Pfam" id="PF00266"/>
    </source>
</evidence>
<dbReference type="Proteomes" id="UP000176914">
    <property type="component" value="Unassembled WGS sequence"/>
</dbReference>
<feature type="domain" description="Aminotransferase class V" evidence="3">
    <location>
        <begin position="9"/>
        <end position="392"/>
    </location>
</feature>
<evidence type="ECO:0000313" key="4">
    <source>
        <dbReference type="EMBL" id="OGG69359.1"/>
    </source>
</evidence>
<evidence type="ECO:0000256" key="2">
    <source>
        <dbReference type="ARBA" id="ARBA00022898"/>
    </source>
</evidence>
<evidence type="ECO:0000313" key="5">
    <source>
        <dbReference type="Proteomes" id="UP000176914"/>
    </source>
</evidence>
<gene>
    <name evidence="4" type="ORF">A3C20_02830</name>
</gene>
<dbReference type="EMBL" id="MFLL01000014">
    <property type="protein sequence ID" value="OGG69359.1"/>
    <property type="molecule type" value="Genomic_DNA"/>
</dbReference>
<evidence type="ECO:0000256" key="1">
    <source>
        <dbReference type="ARBA" id="ARBA00001933"/>
    </source>
</evidence>
<comment type="cofactor">
    <cofactor evidence="1">
        <name>pyridoxal 5'-phosphate</name>
        <dbReference type="ChEBI" id="CHEBI:597326"/>
    </cofactor>
</comment>
<dbReference type="Gene3D" id="1.10.260.50">
    <property type="match status" value="1"/>
</dbReference>
<dbReference type="InterPro" id="IPR015424">
    <property type="entry name" value="PyrdxlP-dep_Trfase"/>
</dbReference>
<reference evidence="4 5" key="1">
    <citation type="journal article" date="2016" name="Nat. Commun.">
        <title>Thousands of microbial genomes shed light on interconnected biogeochemical processes in an aquifer system.</title>
        <authorList>
            <person name="Anantharaman K."/>
            <person name="Brown C.T."/>
            <person name="Hug L.A."/>
            <person name="Sharon I."/>
            <person name="Castelle C.J."/>
            <person name="Probst A.J."/>
            <person name="Thomas B.C."/>
            <person name="Singh A."/>
            <person name="Wilkins M.J."/>
            <person name="Karaoz U."/>
            <person name="Brodie E.L."/>
            <person name="Williams K.H."/>
            <person name="Hubbard S.S."/>
            <person name="Banfield J.F."/>
        </authorList>
    </citation>
    <scope>NUCLEOTIDE SEQUENCE [LARGE SCALE GENOMIC DNA]</scope>
</reference>
<dbReference type="Gene3D" id="3.90.1150.10">
    <property type="entry name" value="Aspartate Aminotransferase, domain 1"/>
    <property type="match status" value="1"/>
</dbReference>
<name>A0A1F6E6N9_9BACT</name>
<dbReference type="InterPro" id="IPR015422">
    <property type="entry name" value="PyrdxlP-dep_Trfase_small"/>
</dbReference>
<accession>A0A1F6E6N9</accession>
<dbReference type="PANTHER" id="PTHR11601:SF36">
    <property type="entry name" value="CYSTEINE DESULFURASE NIFS-RELATED"/>
    <property type="match status" value="1"/>
</dbReference>